<comment type="caution">
    <text evidence="1">The sequence shown here is derived from an EMBL/GenBank/DDBJ whole genome shotgun (WGS) entry which is preliminary data.</text>
</comment>
<reference evidence="1 2" key="1">
    <citation type="journal article" date="2019" name="Emerg. Microbes Infect.">
        <title>Comprehensive subspecies identification of 175 nontuberculous mycobacteria species based on 7547 genomic profiles.</title>
        <authorList>
            <person name="Matsumoto Y."/>
            <person name="Kinjo T."/>
            <person name="Motooka D."/>
            <person name="Nabeya D."/>
            <person name="Jung N."/>
            <person name="Uechi K."/>
            <person name="Horii T."/>
            <person name="Iida T."/>
            <person name="Fujita J."/>
            <person name="Nakamura S."/>
        </authorList>
    </citation>
    <scope>NUCLEOTIDE SEQUENCE [LARGE SCALE GENOMIC DNA]</scope>
    <source>
        <strain evidence="1 2">JCM 13573</strain>
    </source>
</reference>
<keyword evidence="2" id="KW-1185">Reference proteome</keyword>
<sequence>MRNALEREKVFSVPYPDGTWFHETRRAYLWGAVLTKPEREQVGQSAYSRLLEQQRRAEATYSAGLFRQISALAPYAHESLAASPTLASVIGLDVDQLGVLAAVIELTNVESGSPTPADQVVIHAHTAYGVDRAKAIYALPALQELKIVDLKEISSDPPDTTESVTYLLLDYESDIVARGRIQAVLGKAAVPHLADHVVRTHLERVRLESYAMITQVGHADAMQVIDNANLVRAPALFRRIGDPALGIWLRYGDQPVTVVGVFNTTADRAAAEREIADLSSSSFGRRVVVDRTFKDPTHTIPSLRFMRAVYFATGLSVHSDHREYWLDHPPPLPMLEFAQRQVDLLGLLRSETDELEREVYGLTQLSGVAIARQGKTEYRLDVQGTAHVYSMDFNKTTDILANRSLVSARMELALGLTSTASTKHLTTQTWQGERTQDPVVELLGTLRKQAEKFNTRQPRTVVRLEKDLLQAQLAEAHIREQHLARKLSETITIGGERGIRPMRALRLAILTHGRRDRPTQRGAICAWPEGDPDDVEIRYVSDVPHDTAEGAYKAAFGTDADTTDLHGSMLPAVLPSLLGFADNEIELAD</sequence>
<proteinExistence type="predicted"/>
<dbReference type="Proteomes" id="UP000465306">
    <property type="component" value="Unassembled WGS sequence"/>
</dbReference>
<evidence type="ECO:0000313" key="2">
    <source>
        <dbReference type="Proteomes" id="UP000465306"/>
    </source>
</evidence>
<dbReference type="EMBL" id="BLKU01000005">
    <property type="protein sequence ID" value="GFG65507.1"/>
    <property type="molecule type" value="Genomic_DNA"/>
</dbReference>
<protein>
    <submittedName>
        <fullName evidence="1">Uncharacterized protein</fullName>
    </submittedName>
</protein>
<accession>A0ABQ1BPD5</accession>
<name>A0ABQ1BPD5_9MYCO</name>
<organism evidence="1 2">
    <name type="scientific">Mycobacterium kubicae</name>
    <dbReference type="NCBI Taxonomy" id="120959"/>
    <lineage>
        <taxon>Bacteria</taxon>
        <taxon>Bacillati</taxon>
        <taxon>Actinomycetota</taxon>
        <taxon>Actinomycetes</taxon>
        <taxon>Mycobacteriales</taxon>
        <taxon>Mycobacteriaceae</taxon>
        <taxon>Mycobacterium</taxon>
        <taxon>Mycobacterium simiae complex</taxon>
    </lineage>
</organism>
<evidence type="ECO:0000313" key="1">
    <source>
        <dbReference type="EMBL" id="GFG65507.1"/>
    </source>
</evidence>
<gene>
    <name evidence="1" type="ORF">MKUB_29970</name>
</gene>